<evidence type="ECO:0000313" key="4">
    <source>
        <dbReference type="EMBL" id="SVA89625.1"/>
    </source>
</evidence>
<dbReference type="GO" id="GO:0005739">
    <property type="term" value="C:mitochondrion"/>
    <property type="evidence" value="ECO:0007669"/>
    <property type="project" value="TreeGrafter"/>
</dbReference>
<feature type="non-terminal residue" evidence="4">
    <location>
        <position position="837"/>
    </location>
</feature>
<dbReference type="InterPro" id="IPR006076">
    <property type="entry name" value="FAD-dep_OxRdtase"/>
</dbReference>
<dbReference type="PANTHER" id="PTHR43757:SF2">
    <property type="entry name" value="AMINOMETHYLTRANSFERASE, MITOCHONDRIAL"/>
    <property type="match status" value="1"/>
</dbReference>
<dbReference type="SUPFAM" id="SSF103025">
    <property type="entry name" value="Folate-binding domain"/>
    <property type="match status" value="1"/>
</dbReference>
<dbReference type="SUPFAM" id="SSF54373">
    <property type="entry name" value="FAD-linked reductases, C-terminal domain"/>
    <property type="match status" value="1"/>
</dbReference>
<feature type="domain" description="FAD dependent oxidoreductase" evidence="1">
    <location>
        <begin position="35"/>
        <end position="408"/>
    </location>
</feature>
<proteinExistence type="predicted"/>
<evidence type="ECO:0000259" key="2">
    <source>
        <dbReference type="Pfam" id="PF01571"/>
    </source>
</evidence>
<evidence type="ECO:0000259" key="3">
    <source>
        <dbReference type="Pfam" id="PF16350"/>
    </source>
</evidence>
<evidence type="ECO:0000259" key="1">
    <source>
        <dbReference type="Pfam" id="PF01266"/>
    </source>
</evidence>
<dbReference type="InterPro" id="IPR028896">
    <property type="entry name" value="GcvT/YgfZ/DmdA"/>
</dbReference>
<feature type="non-terminal residue" evidence="4">
    <location>
        <position position="1"/>
    </location>
</feature>
<organism evidence="4">
    <name type="scientific">marine metagenome</name>
    <dbReference type="NCBI Taxonomy" id="408172"/>
    <lineage>
        <taxon>unclassified sequences</taxon>
        <taxon>metagenomes</taxon>
        <taxon>ecological metagenomes</taxon>
    </lineage>
</organism>
<dbReference type="Gene3D" id="3.30.1360.120">
    <property type="entry name" value="Probable tRNA modification gtpase trme, domain 1"/>
    <property type="match status" value="1"/>
</dbReference>
<dbReference type="InterPro" id="IPR032503">
    <property type="entry name" value="FAO_M"/>
</dbReference>
<dbReference type="PANTHER" id="PTHR43757">
    <property type="entry name" value="AMINOMETHYLTRANSFERASE"/>
    <property type="match status" value="1"/>
</dbReference>
<dbReference type="EMBL" id="UINC01021641">
    <property type="protein sequence ID" value="SVA89625.1"/>
    <property type="molecule type" value="Genomic_DNA"/>
</dbReference>
<dbReference type="Gene3D" id="3.50.50.60">
    <property type="entry name" value="FAD/NAD(P)-binding domain"/>
    <property type="match status" value="1"/>
</dbReference>
<accession>A0A381ZK08</accession>
<dbReference type="InterPro" id="IPR006222">
    <property type="entry name" value="GCVT_N"/>
</dbReference>
<dbReference type="Pfam" id="PF01571">
    <property type="entry name" value="GCV_T"/>
    <property type="match status" value="1"/>
</dbReference>
<dbReference type="SUPFAM" id="SSF51905">
    <property type="entry name" value="FAD/NAD(P)-binding domain"/>
    <property type="match status" value="1"/>
</dbReference>
<dbReference type="InterPro" id="IPR036188">
    <property type="entry name" value="FAD/NAD-bd_sf"/>
</dbReference>
<dbReference type="Pfam" id="PF01266">
    <property type="entry name" value="DAO"/>
    <property type="match status" value="1"/>
</dbReference>
<dbReference type="InterPro" id="IPR027266">
    <property type="entry name" value="TrmE/GcvT-like"/>
</dbReference>
<dbReference type="AlphaFoldDB" id="A0A381ZK08"/>
<feature type="domain" description="GCVT N-terminal" evidence="2">
    <location>
        <begin position="472"/>
        <end position="750"/>
    </location>
</feature>
<evidence type="ECO:0008006" key="5">
    <source>
        <dbReference type="Google" id="ProtNLM"/>
    </source>
</evidence>
<protein>
    <recommendedName>
        <fullName evidence="5">FAD dependent oxidoreductase domain-containing protein</fullName>
    </recommendedName>
</protein>
<sequence>VGASTTTLALPNVACYIDLTELRSTKMASFPKSADVVIIGLGGIVGTSVAHHLIEKGWKDIVGIDKSSIPTDIGSTSHASDFCYMTAHDNMTCYTTRYSVAFYDEMGHYSRVGGLEVARHDDDDRMEELKRKVGSGKAFGTNVKMISAKEAKEMMPLLEEDMIQGAMWDPDAGLVIPRSQTVAGKLVDQAVAGGKLQAFQNTAATGLDIENGQMKGVETSRGYIATETVVVCAGLWGRLIAEMAGEDLPIMPVDHPLCFFGPYTEFEGTGKEIGYPLLRDQGNSAYLRDTGDPTTAEGGQIEWGYYEEKGPRLVHPRDLLEKGESHWSPSQRDLQMEQIMAPLERAMELTPILGELGWNDKHSFNGLLQVTADGGPSIGESPETRGLWYAESVWVKDAPGIAKVLADMMTDGITEVDVHGIDVARYYPIQKTPSYIHDRCYETAFKIYNPAVHNREPYTKGRSLRRSPFWPREQELGGYFMELAGWERAHGYASNEHLLEKYGDKVPVRENEWDNRHFWRVSNAEHLAMSDDAGMINLSHFAVYDVTGRDAETLMEYACVAKIGGDTAVGKGVYTHFLDHAGGIRADLTVIRLASDKFRVIDGADAGNRDYIWLKRMAEDKGWDVYIEDRSDHMACLGLWGPNARKMLQAIADKPEALELDNFPFATTKNITLGGIPVLAFRISYVGESGWELHVPFSYGLSLWDLVYDQGATPVGVETYANTRRLEKSLRLQNADLLTEYNLVEADLARPRVKAADFHGKAAYLAQRECEHQSAYLCTMTMTDNIDSKGVARYPVGQWPILDPNSNEVLIDDVGRRSYITSIAFGPSVGKNIALGY</sequence>
<dbReference type="Pfam" id="PF16350">
    <property type="entry name" value="FAO_M"/>
    <property type="match status" value="1"/>
</dbReference>
<reference evidence="4" key="1">
    <citation type="submission" date="2018-05" db="EMBL/GenBank/DDBJ databases">
        <authorList>
            <person name="Lanie J.A."/>
            <person name="Ng W.-L."/>
            <person name="Kazmierczak K.M."/>
            <person name="Andrzejewski T.M."/>
            <person name="Davidsen T.M."/>
            <person name="Wayne K.J."/>
            <person name="Tettelin H."/>
            <person name="Glass J.I."/>
            <person name="Rusch D."/>
            <person name="Podicherti R."/>
            <person name="Tsui H.-C.T."/>
            <person name="Winkler M.E."/>
        </authorList>
    </citation>
    <scope>NUCLEOTIDE SEQUENCE</scope>
</reference>
<name>A0A381ZK08_9ZZZZ</name>
<feature type="domain" description="FAD dependent oxidoreductase central" evidence="3">
    <location>
        <begin position="411"/>
        <end position="467"/>
    </location>
</feature>
<dbReference type="Gene3D" id="3.30.9.10">
    <property type="entry name" value="D-Amino Acid Oxidase, subunit A, domain 2"/>
    <property type="match status" value="1"/>
</dbReference>
<gene>
    <name evidence="4" type="ORF">METZ01_LOCUS142479</name>
</gene>